<accession>A0A7G1I588</accession>
<sequence length="66" mass="7822">MVTRWSDRRARAFTRSTSRSPDSRSRLIPDRLIRVVLFFEIMLVLATVVISWFALYALYRLITDES</sequence>
<protein>
    <submittedName>
        <fullName evidence="3">Uncharacterized protein</fullName>
    </submittedName>
</protein>
<keyword evidence="2" id="KW-0472">Membrane</keyword>
<name>A0A7G1I588_MYCKA</name>
<feature type="transmembrane region" description="Helical" evidence="2">
    <location>
        <begin position="32"/>
        <end position="59"/>
    </location>
</feature>
<dbReference type="AlphaFoldDB" id="A0A7G1I588"/>
<proteinExistence type="predicted"/>
<keyword evidence="2" id="KW-0812">Transmembrane</keyword>
<feature type="region of interest" description="Disordered" evidence="1">
    <location>
        <begin position="1"/>
        <end position="24"/>
    </location>
</feature>
<feature type="compositionally biased region" description="Basic and acidic residues" evidence="1">
    <location>
        <begin position="1"/>
        <end position="10"/>
    </location>
</feature>
<organism evidence="3 4">
    <name type="scientific">Mycobacterium kansasii</name>
    <dbReference type="NCBI Taxonomy" id="1768"/>
    <lineage>
        <taxon>Bacteria</taxon>
        <taxon>Bacillati</taxon>
        <taxon>Actinomycetota</taxon>
        <taxon>Actinomycetes</taxon>
        <taxon>Mycobacteriales</taxon>
        <taxon>Mycobacteriaceae</taxon>
        <taxon>Mycobacterium</taxon>
    </lineage>
</organism>
<evidence type="ECO:0000313" key="4">
    <source>
        <dbReference type="Proteomes" id="UP000516380"/>
    </source>
</evidence>
<dbReference type="EMBL" id="AP023343">
    <property type="protein sequence ID" value="BCI85423.1"/>
    <property type="molecule type" value="Genomic_DNA"/>
</dbReference>
<keyword evidence="2" id="KW-1133">Transmembrane helix</keyword>
<reference evidence="3 4" key="1">
    <citation type="submission" date="2020-07" db="EMBL/GenBank/DDBJ databases">
        <title>Mycobacterium kansasii (former subtype) with zoonotic potential isolated from diseased indoor pet cat, Japan.</title>
        <authorList>
            <person name="Fukano H."/>
            <person name="Terazono T."/>
            <person name="Hoshino Y."/>
        </authorList>
    </citation>
    <scope>NUCLEOTIDE SEQUENCE [LARGE SCALE GENOMIC DNA]</scope>
    <source>
        <strain evidence="3 4">Kuro-I</strain>
    </source>
</reference>
<keyword evidence="4" id="KW-1185">Reference proteome</keyword>
<evidence type="ECO:0000256" key="1">
    <source>
        <dbReference type="SAM" id="MobiDB-lite"/>
    </source>
</evidence>
<evidence type="ECO:0000313" key="3">
    <source>
        <dbReference type="EMBL" id="BCI85423.1"/>
    </source>
</evidence>
<evidence type="ECO:0000256" key="2">
    <source>
        <dbReference type="SAM" id="Phobius"/>
    </source>
</evidence>
<gene>
    <name evidence="3" type="ORF">NIIDMKKI_06290</name>
</gene>
<dbReference type="Proteomes" id="UP000516380">
    <property type="component" value="Chromosome"/>
</dbReference>